<dbReference type="Pfam" id="PF01048">
    <property type="entry name" value="PNP_UDP_1"/>
    <property type="match status" value="1"/>
</dbReference>
<feature type="binding site" evidence="4">
    <location>
        <position position="222"/>
    </location>
    <ligand>
        <name>substrate</name>
    </ligand>
</feature>
<dbReference type="PROSITE" id="PS01240">
    <property type="entry name" value="PNP_MTAP_2"/>
    <property type="match status" value="1"/>
</dbReference>
<feature type="binding site" evidence="4">
    <location>
        <begin position="80"/>
        <end position="81"/>
    </location>
    <ligand>
        <name>phosphate</name>
        <dbReference type="ChEBI" id="CHEBI:43474"/>
    </ligand>
</feature>
<dbReference type="CDD" id="cd09010">
    <property type="entry name" value="MTAP_SsMTAPII_like_MTIP"/>
    <property type="match status" value="1"/>
</dbReference>
<dbReference type="FunFam" id="3.40.50.1580:FF:000008">
    <property type="entry name" value="S-methyl-5'-thioadenosine phosphorylase"/>
    <property type="match status" value="1"/>
</dbReference>
<keyword evidence="1 4" id="KW-0328">Glycosyltransferase</keyword>
<dbReference type="NCBIfam" id="TIGR01694">
    <property type="entry name" value="MTAP"/>
    <property type="match status" value="1"/>
</dbReference>
<organism evidence="6 7">
    <name type="scientific">Geranomyces variabilis</name>
    <dbReference type="NCBI Taxonomy" id="109894"/>
    <lineage>
        <taxon>Eukaryota</taxon>
        <taxon>Fungi</taxon>
        <taxon>Fungi incertae sedis</taxon>
        <taxon>Chytridiomycota</taxon>
        <taxon>Chytridiomycota incertae sedis</taxon>
        <taxon>Chytridiomycetes</taxon>
        <taxon>Spizellomycetales</taxon>
        <taxon>Powellomycetaceae</taxon>
        <taxon>Geranomyces</taxon>
    </lineage>
</organism>
<keyword evidence="3 4" id="KW-0660">Purine salvage</keyword>
<proteinExistence type="inferred from homology"/>
<evidence type="ECO:0000256" key="3">
    <source>
        <dbReference type="ARBA" id="ARBA00022726"/>
    </source>
</evidence>
<dbReference type="EC" id="2.4.2.28" evidence="4"/>
<comment type="subunit">
    <text evidence="4">Homotrimer.</text>
</comment>
<evidence type="ECO:0000256" key="1">
    <source>
        <dbReference type="ARBA" id="ARBA00022676"/>
    </source>
</evidence>
<feature type="binding site" evidence="4">
    <location>
        <position position="223"/>
    </location>
    <ligand>
        <name>phosphate</name>
        <dbReference type="ChEBI" id="CHEBI:43474"/>
    </ligand>
</feature>
<feature type="binding site" evidence="4">
    <location>
        <begin position="113"/>
        <end position="114"/>
    </location>
    <ligand>
        <name>phosphate</name>
        <dbReference type="ChEBI" id="CHEBI:43474"/>
    </ligand>
</feature>
<feature type="binding site" evidence="4">
    <location>
        <begin position="246"/>
        <end position="248"/>
    </location>
    <ligand>
        <name>substrate</name>
    </ligand>
</feature>
<evidence type="ECO:0000256" key="2">
    <source>
        <dbReference type="ARBA" id="ARBA00022679"/>
    </source>
</evidence>
<keyword evidence="4" id="KW-0539">Nucleus</keyword>
<dbReference type="Gene3D" id="3.40.50.1580">
    <property type="entry name" value="Nucleoside phosphorylase domain"/>
    <property type="match status" value="1"/>
</dbReference>
<dbReference type="InterPro" id="IPR010044">
    <property type="entry name" value="MTAP"/>
</dbReference>
<dbReference type="HAMAP" id="MF_01963">
    <property type="entry name" value="MTAP"/>
    <property type="match status" value="1"/>
</dbReference>
<feature type="binding site" evidence="4">
    <location>
        <position position="37"/>
    </location>
    <ligand>
        <name>phosphate</name>
        <dbReference type="ChEBI" id="CHEBI:43474"/>
    </ligand>
</feature>
<name>A0AAD5TCV3_9FUNG</name>
<comment type="similarity">
    <text evidence="4">Belongs to the PNP/MTAP phosphorylase family. MTAP subfamily.</text>
</comment>
<dbReference type="GO" id="GO:0019509">
    <property type="term" value="P:L-methionine salvage from methylthioadenosine"/>
    <property type="evidence" value="ECO:0007669"/>
    <property type="project" value="UniProtKB-UniRule"/>
</dbReference>
<evidence type="ECO:0000256" key="4">
    <source>
        <dbReference type="HAMAP-Rule" id="MF_03155"/>
    </source>
</evidence>
<keyword evidence="2 4" id="KW-0808">Transferase</keyword>
<reference evidence="6" key="1">
    <citation type="submission" date="2020-05" db="EMBL/GenBank/DDBJ databases">
        <title>Phylogenomic resolution of chytrid fungi.</title>
        <authorList>
            <person name="Stajich J.E."/>
            <person name="Amses K."/>
            <person name="Simmons R."/>
            <person name="Seto K."/>
            <person name="Myers J."/>
            <person name="Bonds A."/>
            <person name="Quandt C.A."/>
            <person name="Barry K."/>
            <person name="Liu P."/>
            <person name="Grigoriev I."/>
            <person name="Longcore J.E."/>
            <person name="James T.Y."/>
        </authorList>
    </citation>
    <scope>NUCLEOTIDE SEQUENCE</scope>
    <source>
        <strain evidence="6">JEL0379</strain>
    </source>
</reference>
<dbReference type="PANTHER" id="PTHR42679">
    <property type="entry name" value="S-METHYL-5'-THIOADENOSINE PHOSPHORYLASE"/>
    <property type="match status" value="1"/>
</dbReference>
<feature type="domain" description="Nucleoside phosphorylase" evidence="5">
    <location>
        <begin position="30"/>
        <end position="281"/>
    </location>
</feature>
<dbReference type="InterPro" id="IPR000845">
    <property type="entry name" value="Nucleoside_phosphorylase_d"/>
</dbReference>
<dbReference type="Proteomes" id="UP001212152">
    <property type="component" value="Unassembled WGS sequence"/>
</dbReference>
<comment type="subcellular location">
    <subcellularLocation>
        <location evidence="4">Cytoplasm</location>
    </subcellularLocation>
    <subcellularLocation>
        <location evidence="4">Nucleus</location>
    </subcellularLocation>
</comment>
<dbReference type="AlphaFoldDB" id="A0AAD5TCV3"/>
<dbReference type="InterPro" id="IPR018099">
    <property type="entry name" value="Purine_phosphorylase-2_CS"/>
</dbReference>
<comment type="caution">
    <text evidence="6">The sequence shown here is derived from an EMBL/GenBank/DDBJ whole genome shotgun (WGS) entry which is preliminary data.</text>
</comment>
<sequence>MTAEAAPAEAAPAATTAAPSADAELYKDVRIAVIGGSGLYNLDNLHVLGEIRPKTPWGEPSDAIVISKTPDGHKIAFLARHGRGHYLNPSEVPARANIAALKHIGVEVILAFSAVGSLQQEIAPRDFVVPSQIIDRTKGVRESTFFDNGVTGHVGFADPFDSDLANLIITVAAAAAAQGQGLGGRGVKFHKDKTLICMEGPAFSTRAESKMYRSWGADVINMSVLPEAKLAREAEIAYQMVCMSTDYDCWKVEEEAVNVEAVIANLGANSDTAKRLLLALIPAVTAALHANELKNLAALKGANKWAVITAPEKRNPAQVEKLNYLLPGYY</sequence>
<dbReference type="EMBL" id="JADGJQ010000097">
    <property type="protein sequence ID" value="KAJ3170421.1"/>
    <property type="molecule type" value="Genomic_DNA"/>
</dbReference>
<protein>
    <recommendedName>
        <fullName evidence="4">S-methyl-5'-thioadenosine phosphorylase</fullName>
        <ecNumber evidence="4">2.4.2.28</ecNumber>
    </recommendedName>
    <alternativeName>
        <fullName evidence="4">5'-methylthioadenosine phosphorylase</fullName>
        <shortName evidence="4">MTA phosphorylase</shortName>
        <shortName evidence="4">MTAP</shortName>
        <shortName evidence="4">MTAPase</shortName>
    </alternativeName>
</protein>
<dbReference type="SUPFAM" id="SSF53167">
    <property type="entry name" value="Purine and uridine phosphorylases"/>
    <property type="match status" value="1"/>
</dbReference>
<evidence type="ECO:0000313" key="6">
    <source>
        <dbReference type="EMBL" id="KAJ3170421.1"/>
    </source>
</evidence>
<dbReference type="InterPro" id="IPR035994">
    <property type="entry name" value="Nucleoside_phosphorylase_sf"/>
</dbReference>
<evidence type="ECO:0000313" key="7">
    <source>
        <dbReference type="Proteomes" id="UP001212152"/>
    </source>
</evidence>
<feature type="site" description="Important for substrate specificity" evidence="4">
    <location>
        <position position="259"/>
    </location>
</feature>
<keyword evidence="4" id="KW-0963">Cytoplasm</keyword>
<keyword evidence="7" id="KW-1185">Reference proteome</keyword>
<dbReference type="GO" id="GO:0006166">
    <property type="term" value="P:purine ribonucleoside salvage"/>
    <property type="evidence" value="ECO:0007669"/>
    <property type="project" value="UniProtKB-KW"/>
</dbReference>
<comment type="function">
    <text evidence="4">Catalyzes the reversible phosphorylation of S-methyl-5'-thioadenosine (MTA) to adenine and 5-methylthioribose-1-phosphate. Involved in the breakdown of MTA, a major by-product of polyamine biosynthesis. Responsible for the first step in the methionine salvage pathway after MTA has been generated from S-adenosylmethionine. Has broad substrate specificity with 6-aminopurine nucleosides as preferred substrates.</text>
</comment>
<feature type="site" description="Important for substrate specificity" evidence="4">
    <location>
        <position position="204"/>
    </location>
</feature>
<dbReference type="GO" id="GO:0005829">
    <property type="term" value="C:cytosol"/>
    <property type="evidence" value="ECO:0007669"/>
    <property type="project" value="TreeGrafter"/>
</dbReference>
<comment type="pathway">
    <text evidence="4">Amino-acid biosynthesis; L-methionine biosynthesis via salvage pathway; S-methyl-5-thio-alpha-D-ribose 1-phosphate from S-methyl-5'-thioadenosine (phosphorylase route): step 1/1.</text>
</comment>
<evidence type="ECO:0000259" key="5">
    <source>
        <dbReference type="Pfam" id="PF01048"/>
    </source>
</evidence>
<dbReference type="GO" id="GO:0005634">
    <property type="term" value="C:nucleus"/>
    <property type="evidence" value="ECO:0007669"/>
    <property type="project" value="UniProtKB-SubCell"/>
</dbReference>
<comment type="catalytic activity">
    <reaction evidence="4">
        <text>S-methyl-5'-thioadenosine + phosphate = 5-(methylsulfanyl)-alpha-D-ribose 1-phosphate + adenine</text>
        <dbReference type="Rhea" id="RHEA:11852"/>
        <dbReference type="ChEBI" id="CHEBI:16708"/>
        <dbReference type="ChEBI" id="CHEBI:17509"/>
        <dbReference type="ChEBI" id="CHEBI:43474"/>
        <dbReference type="ChEBI" id="CHEBI:58533"/>
        <dbReference type="EC" id="2.4.2.28"/>
    </reaction>
</comment>
<dbReference type="GO" id="GO:0017061">
    <property type="term" value="F:S-methyl-5-thioadenosine phosphorylase activity"/>
    <property type="evidence" value="ECO:0007669"/>
    <property type="project" value="UniProtKB-UniRule"/>
</dbReference>
<dbReference type="PANTHER" id="PTHR42679:SF2">
    <property type="entry name" value="S-METHYL-5'-THIOADENOSINE PHOSPHORYLASE"/>
    <property type="match status" value="1"/>
</dbReference>
<gene>
    <name evidence="6" type="ORF">HDU87_008815</name>
</gene>
<accession>A0AAD5TCV3</accession>